<dbReference type="Pfam" id="PF22613">
    <property type="entry name" value="Transketolase_C_1"/>
    <property type="match status" value="1"/>
</dbReference>
<feature type="domain" description="Transketolase-like pyrimidine-binding" evidence="9">
    <location>
        <begin position="416"/>
        <end position="600"/>
    </location>
</feature>
<dbReference type="Gene3D" id="3.40.50.920">
    <property type="match status" value="1"/>
</dbReference>
<evidence type="ECO:0000256" key="6">
    <source>
        <dbReference type="ARBA" id="ARBA00022842"/>
    </source>
</evidence>
<evidence type="ECO:0000256" key="8">
    <source>
        <dbReference type="ARBA" id="ARBA00049473"/>
    </source>
</evidence>
<comment type="catalytic activity">
    <reaction evidence="8">
        <text>D-sedoheptulose 7-phosphate + D-glyceraldehyde 3-phosphate = aldehydo-D-ribose 5-phosphate + D-xylulose 5-phosphate</text>
        <dbReference type="Rhea" id="RHEA:10508"/>
        <dbReference type="ChEBI" id="CHEBI:57483"/>
        <dbReference type="ChEBI" id="CHEBI:57737"/>
        <dbReference type="ChEBI" id="CHEBI:58273"/>
        <dbReference type="ChEBI" id="CHEBI:59776"/>
        <dbReference type="EC" id="2.2.1.1"/>
    </reaction>
</comment>
<dbReference type="Pfam" id="PF02779">
    <property type="entry name" value="Transket_pyr"/>
    <property type="match status" value="1"/>
</dbReference>
<name>A0A2M6W5N1_9BACT</name>
<dbReference type="InterPro" id="IPR005475">
    <property type="entry name" value="Transketolase-like_Pyr-bd"/>
</dbReference>
<evidence type="ECO:0000313" key="11">
    <source>
        <dbReference type="Proteomes" id="UP000231426"/>
    </source>
</evidence>
<dbReference type="EMBL" id="PFBV01000005">
    <property type="protein sequence ID" value="PIT88117.1"/>
    <property type="molecule type" value="Genomic_DNA"/>
</dbReference>
<evidence type="ECO:0000256" key="7">
    <source>
        <dbReference type="ARBA" id="ARBA00023052"/>
    </source>
</evidence>
<keyword evidence="6" id="KW-0460">Magnesium</keyword>
<dbReference type="InterPro" id="IPR033247">
    <property type="entry name" value="Transketolase_fam"/>
</dbReference>
<evidence type="ECO:0000256" key="2">
    <source>
        <dbReference type="ARBA" id="ARBA00001964"/>
    </source>
</evidence>
<dbReference type="SUPFAM" id="SSF52518">
    <property type="entry name" value="Thiamin diphosphate-binding fold (THDP-binding)"/>
    <property type="match status" value="2"/>
</dbReference>
<keyword evidence="5" id="KW-0479">Metal-binding</keyword>
<reference evidence="11" key="1">
    <citation type="submission" date="2017-09" db="EMBL/GenBank/DDBJ databases">
        <title>Depth-based differentiation of microbial function through sediment-hosted aquifers and enrichment of novel symbionts in the deep terrestrial subsurface.</title>
        <authorList>
            <person name="Probst A.J."/>
            <person name="Ladd B."/>
            <person name="Jarett J.K."/>
            <person name="Geller-Mcgrath D.E."/>
            <person name="Sieber C.M.K."/>
            <person name="Emerson J.B."/>
            <person name="Anantharaman K."/>
            <person name="Thomas B.C."/>
            <person name="Malmstrom R."/>
            <person name="Stieglmeier M."/>
            <person name="Klingl A."/>
            <person name="Woyke T."/>
            <person name="Ryan C.M."/>
            <person name="Banfield J.F."/>
        </authorList>
    </citation>
    <scope>NUCLEOTIDE SEQUENCE [LARGE SCALE GENOMIC DNA]</scope>
</reference>
<dbReference type="GO" id="GO:0004802">
    <property type="term" value="F:transketolase activity"/>
    <property type="evidence" value="ECO:0007669"/>
    <property type="project" value="UniProtKB-EC"/>
</dbReference>
<comment type="cofactor">
    <cofactor evidence="2">
        <name>thiamine diphosphate</name>
        <dbReference type="ChEBI" id="CHEBI:58937"/>
    </cofactor>
</comment>
<evidence type="ECO:0000256" key="3">
    <source>
        <dbReference type="ARBA" id="ARBA00007131"/>
    </source>
</evidence>
<dbReference type="CDD" id="cd07033">
    <property type="entry name" value="TPP_PYR_DXS_TK_like"/>
    <property type="match status" value="1"/>
</dbReference>
<dbReference type="InterPro" id="IPR029061">
    <property type="entry name" value="THDP-binding"/>
</dbReference>
<accession>A0A2M6W5N1</accession>
<dbReference type="SMART" id="SM00861">
    <property type="entry name" value="Transket_pyr"/>
    <property type="match status" value="1"/>
</dbReference>
<keyword evidence="7" id="KW-0786">Thiamine pyrophosphate</keyword>
<evidence type="ECO:0000256" key="4">
    <source>
        <dbReference type="ARBA" id="ARBA00022679"/>
    </source>
</evidence>
<dbReference type="Proteomes" id="UP000231426">
    <property type="component" value="Unassembled WGS sequence"/>
</dbReference>
<comment type="caution">
    <text evidence="10">The sequence shown here is derived from an EMBL/GenBank/DDBJ whole genome shotgun (WGS) entry which is preliminary data.</text>
</comment>
<comment type="similarity">
    <text evidence="3">Belongs to the transketolase family.</text>
</comment>
<dbReference type="GO" id="GO:0006098">
    <property type="term" value="P:pentose-phosphate shunt"/>
    <property type="evidence" value="ECO:0007669"/>
    <property type="project" value="TreeGrafter"/>
</dbReference>
<dbReference type="Pfam" id="PF00456">
    <property type="entry name" value="Transketolase_N"/>
    <property type="match status" value="1"/>
</dbReference>
<dbReference type="GO" id="GO:0046872">
    <property type="term" value="F:metal ion binding"/>
    <property type="evidence" value="ECO:0007669"/>
    <property type="project" value="UniProtKB-KW"/>
</dbReference>
<gene>
    <name evidence="10" type="ORF">COU29_03845</name>
</gene>
<dbReference type="InterPro" id="IPR055152">
    <property type="entry name" value="Transketolase-like_C_2"/>
</dbReference>
<evidence type="ECO:0000256" key="5">
    <source>
        <dbReference type="ARBA" id="ARBA00022723"/>
    </source>
</evidence>
<evidence type="ECO:0000259" key="9">
    <source>
        <dbReference type="SMART" id="SM00861"/>
    </source>
</evidence>
<evidence type="ECO:0000313" key="10">
    <source>
        <dbReference type="EMBL" id="PIT88117.1"/>
    </source>
</evidence>
<dbReference type="AlphaFoldDB" id="A0A2M6W5N1"/>
<dbReference type="GO" id="GO:0005829">
    <property type="term" value="C:cytosol"/>
    <property type="evidence" value="ECO:0007669"/>
    <property type="project" value="TreeGrafter"/>
</dbReference>
<dbReference type="PROSITE" id="PS00802">
    <property type="entry name" value="TRANSKETOLASE_2"/>
    <property type="match status" value="1"/>
</dbReference>
<comment type="cofactor">
    <cofactor evidence="1">
        <name>Mg(2+)</name>
        <dbReference type="ChEBI" id="CHEBI:18420"/>
    </cofactor>
</comment>
<dbReference type="InterPro" id="IPR005474">
    <property type="entry name" value="Transketolase_N"/>
</dbReference>
<organism evidence="10 11">
    <name type="scientific">Candidatus Magasanikbacteria bacterium CG10_big_fil_rev_8_21_14_0_10_36_32</name>
    <dbReference type="NCBI Taxonomy" id="1974646"/>
    <lineage>
        <taxon>Bacteria</taxon>
        <taxon>Candidatus Magasanikiibacteriota</taxon>
    </lineage>
</organism>
<dbReference type="SUPFAM" id="SSF52922">
    <property type="entry name" value="TK C-terminal domain-like"/>
    <property type="match status" value="1"/>
</dbReference>
<evidence type="ECO:0000256" key="1">
    <source>
        <dbReference type="ARBA" id="ARBA00001946"/>
    </source>
</evidence>
<dbReference type="PANTHER" id="PTHR43522:SF2">
    <property type="entry name" value="TRANSKETOLASE 1-RELATED"/>
    <property type="match status" value="1"/>
</dbReference>
<dbReference type="InterPro" id="IPR009014">
    <property type="entry name" value="Transketo_C/PFOR_II"/>
</dbReference>
<proteinExistence type="inferred from homology"/>
<sequence>MSKKYNIFEEEILQNLRKAEPERFKTGMVGGGEYFNLQGLDLEPPVGVDIKKMEQLAKIMRALIFIAVEAGQSGHPGGSSSKVEQFLAMTLGGVMAFDPICPKHPGRDRVVWSAGHCTPALYGGLALFYESLRRTGRQFAPAVVKPVMPEDLIRFRHIDGPQGHIESYYPLADTCTGPSGHGLSAALGMALSHKSSGLNTKVWVLMGDAETEEGMSYEARNIAAATGQNNLIVSLDYNHFGIDGPIEEAVASPYLNHWLGMGWNVIEVDGHNFSELISAYRLASRGIGRNNLPTVILAHTIKGKCYGVKENSAGSHGSPAKHEDYVELMNKMGFDIEGKAGNVALDIEKVLEDLSDDSAKYVVEQLEEDAKRIVPEGQAMEEIKKALKGRPIVDPMSIKRPENLPAELIFEEGSSVSTRKATEAWFKWMMQQTTFFYVGTGDLSKSILTAEAENVYGLISRQNPFGRGIRFGIAEQNMAMMSAALTQDILPGGYHPISAFGSYAVFTSMMSNCVRLALISNHLNPDHRGFFIMIAAHDGPETGEDGPTHQGLYWMSMFNAYPGIKVYKPFDANEAIEMMFYALEKGEPIALSLVRSNTPVLKREEDVPLANEAVNGAYVYKKFKNNGKQKIVLAISGIQVLMNVLETMPELEAKNMDVKIINVTSPELFEDLCRRDPKKALEILPDEERALVVALHNGWQGFLYPFLLPPDYAGKNISINQFLRSGSIKEVYEYAQMTPQDLLRKISRAINH</sequence>
<dbReference type="Gene3D" id="3.40.50.970">
    <property type="match status" value="2"/>
</dbReference>
<protein>
    <recommendedName>
        <fullName evidence="9">Transketolase-like pyrimidine-binding domain-containing protein</fullName>
    </recommendedName>
</protein>
<dbReference type="PANTHER" id="PTHR43522">
    <property type="entry name" value="TRANSKETOLASE"/>
    <property type="match status" value="1"/>
</dbReference>
<dbReference type="InterPro" id="IPR020826">
    <property type="entry name" value="Transketolase_BS"/>
</dbReference>
<keyword evidence="4" id="KW-0808">Transferase</keyword>